<comment type="caution">
    <text evidence="1">The sequence shown here is derived from an EMBL/GenBank/DDBJ whole genome shotgun (WGS) entry which is preliminary data.</text>
</comment>
<name>A0ABN9SNT6_9DINO</name>
<evidence type="ECO:0000313" key="1">
    <source>
        <dbReference type="EMBL" id="CAK0833398.1"/>
    </source>
</evidence>
<dbReference type="Proteomes" id="UP001189429">
    <property type="component" value="Unassembled WGS sequence"/>
</dbReference>
<dbReference type="EMBL" id="CAUYUJ010012169">
    <property type="protein sequence ID" value="CAK0833398.1"/>
    <property type="molecule type" value="Genomic_DNA"/>
</dbReference>
<sequence length="233" mass="25431">MRFEGKAAKCLGKDMFRIHVFGLEEYAAVAYFDTDTQLTGRGDFSQVMRCAASKSMFISTSGPMSPLNLGFMAFRPSRLLKEAAVRLAQLANFNMVTGWGNAGFAPTNRWFTGAECGQGFVHTLLYKTASAAVLQAVRETGALLPTAVQVDRCVWNHQHDGPCKNGGCSNIRLIHKEGWSKCKKMNVSELSARRLAERFRCFEGVGSDSLDDDAGHDDEHIATIAEAIVQGAA</sequence>
<protein>
    <submittedName>
        <fullName evidence="1">Uncharacterized protein</fullName>
    </submittedName>
</protein>
<evidence type="ECO:0000313" key="2">
    <source>
        <dbReference type="Proteomes" id="UP001189429"/>
    </source>
</evidence>
<organism evidence="1 2">
    <name type="scientific">Prorocentrum cordatum</name>
    <dbReference type="NCBI Taxonomy" id="2364126"/>
    <lineage>
        <taxon>Eukaryota</taxon>
        <taxon>Sar</taxon>
        <taxon>Alveolata</taxon>
        <taxon>Dinophyceae</taxon>
        <taxon>Prorocentrales</taxon>
        <taxon>Prorocentraceae</taxon>
        <taxon>Prorocentrum</taxon>
    </lineage>
</organism>
<keyword evidence="2" id="KW-1185">Reference proteome</keyword>
<reference evidence="1" key="1">
    <citation type="submission" date="2023-10" db="EMBL/GenBank/DDBJ databases">
        <authorList>
            <person name="Chen Y."/>
            <person name="Shah S."/>
            <person name="Dougan E. K."/>
            <person name="Thang M."/>
            <person name="Chan C."/>
        </authorList>
    </citation>
    <scope>NUCLEOTIDE SEQUENCE [LARGE SCALE GENOMIC DNA]</scope>
</reference>
<accession>A0ABN9SNT6</accession>
<gene>
    <name evidence="1" type="ORF">PCOR1329_LOCUS31115</name>
</gene>
<proteinExistence type="predicted"/>